<dbReference type="AlphaFoldDB" id="A0A5J4QBX6"/>
<sequence length="247" mass="26376">MPVKVQHYLLKEDMKDPSSKPLYHLRQVPGTSQIQDISDIARTIEKTGALSAEDVEHTMKAFIYELKKTLLRGDKVKVDGLGIFSTTFHSPGKEAEKDSTVKTINRVNIRFRVDNSMRLVNDSTATTRGGENNVVYVLQEPSSGGGGGTFAVTGVSLNDAPVPAGSGELNLTAGDRLKIQGTALSETVIKANFATTPTGSYTDRDLSDLGAVSATPTLITVNVTIAAALVTKLLKADTGAMVYEFGE</sequence>
<dbReference type="GO" id="GO:0003677">
    <property type="term" value="F:DNA binding"/>
    <property type="evidence" value="ECO:0007669"/>
    <property type="project" value="InterPro"/>
</dbReference>
<gene>
    <name evidence="2" type="ORF">EZS27_031037</name>
</gene>
<accession>A0A5J4QBX6</accession>
<dbReference type="Gene3D" id="4.10.520.10">
    <property type="entry name" value="IHF-like DNA-binding proteins"/>
    <property type="match status" value="1"/>
</dbReference>
<reference evidence="2" key="1">
    <citation type="submission" date="2019-03" db="EMBL/GenBank/DDBJ databases">
        <title>Single cell metagenomics reveals metabolic interactions within the superorganism composed of flagellate Streblomastix strix and complex community of Bacteroidetes bacteria on its surface.</title>
        <authorList>
            <person name="Treitli S.C."/>
            <person name="Kolisko M."/>
            <person name="Husnik F."/>
            <person name="Keeling P."/>
            <person name="Hampl V."/>
        </authorList>
    </citation>
    <scope>NUCLEOTIDE SEQUENCE</scope>
    <source>
        <strain evidence="2">STM</strain>
    </source>
</reference>
<protein>
    <recommendedName>
        <fullName evidence="1">HU domain-containing protein</fullName>
    </recommendedName>
</protein>
<dbReference type="SUPFAM" id="SSF47729">
    <property type="entry name" value="IHF-like DNA-binding proteins"/>
    <property type="match status" value="1"/>
</dbReference>
<dbReference type="InterPro" id="IPR041607">
    <property type="entry name" value="HU-HIG"/>
</dbReference>
<evidence type="ECO:0000313" key="2">
    <source>
        <dbReference type="EMBL" id="KAA6319022.1"/>
    </source>
</evidence>
<organism evidence="2">
    <name type="scientific">termite gut metagenome</name>
    <dbReference type="NCBI Taxonomy" id="433724"/>
    <lineage>
        <taxon>unclassified sequences</taxon>
        <taxon>metagenomes</taxon>
        <taxon>organismal metagenomes</taxon>
    </lineage>
</organism>
<name>A0A5J4QBX6_9ZZZZ</name>
<dbReference type="EMBL" id="SNRY01004017">
    <property type="protein sequence ID" value="KAA6319022.1"/>
    <property type="molecule type" value="Genomic_DNA"/>
</dbReference>
<comment type="caution">
    <text evidence="2">The sequence shown here is derived from an EMBL/GenBank/DDBJ whole genome shotgun (WGS) entry which is preliminary data.</text>
</comment>
<feature type="domain" description="HU" evidence="1">
    <location>
        <begin position="10"/>
        <end position="118"/>
    </location>
</feature>
<dbReference type="Pfam" id="PF18291">
    <property type="entry name" value="HU-HIG"/>
    <property type="match status" value="1"/>
</dbReference>
<proteinExistence type="predicted"/>
<evidence type="ECO:0000259" key="1">
    <source>
        <dbReference type="Pfam" id="PF18291"/>
    </source>
</evidence>
<dbReference type="InterPro" id="IPR010992">
    <property type="entry name" value="IHF-like_DNA-bd_dom_sf"/>
</dbReference>